<protein>
    <submittedName>
        <fullName evidence="8">Putative 5'-3' exoribonuclease 2</fullName>
    </submittedName>
</protein>
<accession>G0UWJ7</accession>
<keyword evidence="2" id="KW-0378">Hydrolase</keyword>
<keyword evidence="1" id="KW-0540">Nuclease</keyword>
<feature type="domain" description="Xrn1 helical" evidence="7">
    <location>
        <begin position="284"/>
        <end position="594"/>
    </location>
</feature>
<dbReference type="PANTHER" id="PTHR12341">
    <property type="entry name" value="5'-&gt;3' EXORIBONUCLEASE"/>
    <property type="match status" value="1"/>
</dbReference>
<dbReference type="Gene3D" id="1.25.40.1050">
    <property type="match status" value="1"/>
</dbReference>
<reference evidence="8" key="1">
    <citation type="journal article" date="2012" name="Proc. Natl. Acad. Sci. U.S.A.">
        <title>Antigenic diversity is generated by distinct evolutionary mechanisms in African trypanosome species.</title>
        <authorList>
            <person name="Jackson A.P."/>
            <person name="Berry A."/>
            <person name="Aslett M."/>
            <person name="Allison H.C."/>
            <person name="Burton P."/>
            <person name="Vavrova-Anderson J."/>
            <person name="Brown R."/>
            <person name="Browne H."/>
            <person name="Corton N."/>
            <person name="Hauser H."/>
            <person name="Gamble J."/>
            <person name="Gilderthorp R."/>
            <person name="Marcello L."/>
            <person name="McQuillan J."/>
            <person name="Otto T.D."/>
            <person name="Quail M.A."/>
            <person name="Sanders M.J."/>
            <person name="van Tonder A."/>
            <person name="Ginger M.L."/>
            <person name="Field M.C."/>
            <person name="Barry J.D."/>
            <person name="Hertz-Fowler C."/>
            <person name="Berriman M."/>
        </authorList>
    </citation>
    <scope>NUCLEOTIDE SEQUENCE</scope>
    <source>
        <strain evidence="8">IL3000</strain>
    </source>
</reference>
<dbReference type="Pfam" id="PF17846">
    <property type="entry name" value="XRN_M"/>
    <property type="match status" value="1"/>
</dbReference>
<organism evidence="8">
    <name type="scientific">Trypanosoma congolense (strain IL3000)</name>
    <dbReference type="NCBI Taxonomy" id="1068625"/>
    <lineage>
        <taxon>Eukaryota</taxon>
        <taxon>Discoba</taxon>
        <taxon>Euglenozoa</taxon>
        <taxon>Kinetoplastea</taxon>
        <taxon>Metakinetoplastina</taxon>
        <taxon>Trypanosomatida</taxon>
        <taxon>Trypanosomatidae</taxon>
        <taxon>Trypanosoma</taxon>
        <taxon>Nannomonas</taxon>
    </lineage>
</organism>
<evidence type="ECO:0000256" key="2">
    <source>
        <dbReference type="ARBA" id="ARBA00022801"/>
    </source>
</evidence>
<dbReference type="Gene3D" id="3.40.50.12390">
    <property type="match status" value="2"/>
</dbReference>
<evidence type="ECO:0000256" key="3">
    <source>
        <dbReference type="ARBA" id="ARBA00022839"/>
    </source>
</evidence>
<feature type="region of interest" description="Disordered" evidence="5">
    <location>
        <begin position="746"/>
        <end position="785"/>
    </location>
</feature>
<evidence type="ECO:0000256" key="1">
    <source>
        <dbReference type="ARBA" id="ARBA00022722"/>
    </source>
</evidence>
<feature type="domain" description="Xrn1 N-terminal" evidence="6">
    <location>
        <begin position="1"/>
        <end position="250"/>
    </location>
</feature>
<dbReference type="CDD" id="cd18673">
    <property type="entry name" value="PIN_XRN1-2-like"/>
    <property type="match status" value="1"/>
</dbReference>
<dbReference type="InterPro" id="IPR041412">
    <property type="entry name" value="Xrn1_helical"/>
</dbReference>
<sequence>MGIAGFYLWLKRWYATCIENIPMDVVSDAMRGIGHPEDGAKGPGFDNLYLDMNGLVHPCCHDTAPLPEPASEEEMFERIFAQVDLVFKIVRPRKCLVMCVDGVAPQSKMNQQRSRRFRAAEESVESGRLSAECLAELRKKGLPEPDIRPRWDHNVITPATPFMERLGLAVEWFILKKLNEDPAWGKIVVVFSDAHVAGEGEHKIMQYIRGLRVQPGYDPNTSHVIYGMDADLICLGLITHERNVTILRNQLTDSFQAAHNAFCYFHIAEYRECLRKSFLALSGMNLERIIDDFVFLCFFVGNDFLPHIPLISLKAKGLEMLLNHYVEELCNTSYLTNKGEVNFAVLPGFLERFVANYMNQLKREYAIMWGMRSRAKCRVKESLEQCNAGVKAALGDLKPDRSNAQKISNVVYGLLLSAAKERARFVGGKEPLGFSYSDENFRDKYYETKFGWDPSNRRKFEKKIARCCAEYYRGTQWVMRYYTVGCPSWEWFYPYYYAPLLEDLAAFSGTVNVEMHLGVPRHPVVQLLAVLPRLSVKGLPEPLHNAVLDPDSVLGEFYPDTIDVDHSEANFSYQGVLKLPFIDSEKLQAACQTLVELVPDRGVVIVMCHKMSELSLYLEEFLGERAKKNPVKPLPPGIASRIPIAGGVGHYKWEWPRDEPVECPMDGISGECSFVSPIECNAARCYRYVASPHAEYRPVLLSKSDIDGIPVASPSTVADAIVTGDNRAALSYNNKVCNKAENRMSACGNRSHGSRSKRMREEERTCRPVSTGRTISSDPTHSRTP</sequence>
<dbReference type="GO" id="GO:0003723">
    <property type="term" value="F:RNA binding"/>
    <property type="evidence" value="ECO:0007669"/>
    <property type="project" value="TreeGrafter"/>
</dbReference>
<evidence type="ECO:0000259" key="7">
    <source>
        <dbReference type="Pfam" id="PF17846"/>
    </source>
</evidence>
<gene>
    <name evidence="8" type="ORF">TCIL3000_10_5280</name>
</gene>
<keyword evidence="3" id="KW-0269">Exonuclease</keyword>
<evidence type="ECO:0000313" key="8">
    <source>
        <dbReference type="EMBL" id="CCC93763.1"/>
    </source>
</evidence>
<dbReference type="GO" id="GO:0004534">
    <property type="term" value="F:5'-3' RNA exonuclease activity"/>
    <property type="evidence" value="ECO:0007669"/>
    <property type="project" value="TreeGrafter"/>
</dbReference>
<dbReference type="VEuPathDB" id="TriTrypDB:TcIL3000_10_5280"/>
<evidence type="ECO:0000256" key="4">
    <source>
        <dbReference type="ARBA" id="ARBA00038299"/>
    </source>
</evidence>
<feature type="compositionally biased region" description="Polar residues" evidence="5">
    <location>
        <begin position="771"/>
        <end position="785"/>
    </location>
</feature>
<evidence type="ECO:0000259" key="6">
    <source>
        <dbReference type="Pfam" id="PF03159"/>
    </source>
</evidence>
<dbReference type="GO" id="GO:0000956">
    <property type="term" value="P:nuclear-transcribed mRNA catabolic process"/>
    <property type="evidence" value="ECO:0007669"/>
    <property type="project" value="TreeGrafter"/>
</dbReference>
<dbReference type="GO" id="GO:0005634">
    <property type="term" value="C:nucleus"/>
    <property type="evidence" value="ECO:0007669"/>
    <property type="project" value="TreeGrafter"/>
</dbReference>
<dbReference type="PANTHER" id="PTHR12341:SF7">
    <property type="entry name" value="5'-3' EXORIBONUCLEASE 1"/>
    <property type="match status" value="1"/>
</dbReference>
<dbReference type="InterPro" id="IPR027073">
    <property type="entry name" value="5_3_exoribonuclease"/>
</dbReference>
<evidence type="ECO:0000256" key="5">
    <source>
        <dbReference type="SAM" id="MobiDB-lite"/>
    </source>
</evidence>
<comment type="similarity">
    <text evidence="4">Belongs to the 5'-3' exonuclease family.</text>
</comment>
<dbReference type="EMBL" id="HE575323">
    <property type="protein sequence ID" value="CCC93763.1"/>
    <property type="molecule type" value="Genomic_DNA"/>
</dbReference>
<name>G0UWJ7_TRYCI</name>
<dbReference type="InterPro" id="IPR004859">
    <property type="entry name" value="Xrn1_N"/>
</dbReference>
<dbReference type="Pfam" id="PF03159">
    <property type="entry name" value="XRN_N"/>
    <property type="match status" value="1"/>
</dbReference>
<dbReference type="AlphaFoldDB" id="G0UWJ7"/>
<proteinExistence type="inferred from homology"/>